<reference evidence="1" key="1">
    <citation type="submission" date="2024-09" db="EMBL/GenBank/DDBJ databases">
        <title>Draft Genome Sequences of Neofusicoccum parvum.</title>
        <authorList>
            <person name="Ashida A."/>
            <person name="Camagna M."/>
            <person name="Tanaka A."/>
            <person name="Takemoto D."/>
        </authorList>
    </citation>
    <scope>NUCLEOTIDE SEQUENCE</scope>
    <source>
        <strain evidence="1">PPO83</strain>
    </source>
</reference>
<comment type="caution">
    <text evidence="1">The sequence shown here is derived from an EMBL/GenBank/DDBJ whole genome shotgun (WGS) entry which is preliminary data.</text>
</comment>
<keyword evidence="2" id="KW-1185">Reference proteome</keyword>
<sequence length="496" mass="56408">MEVFHINRFEATHILWALSSFFLTHIVATAIYNLFFHPLRKYPGPKHAAINGLVYWIVAAQGDIVTWVQKIHREYGDVVRIGPNRLSYTNPQAWKDIYGPRVGHRKANSKDVMFYGPDASGERSLISLLDDSAHSKLRRVFSPAFSDKALKAQENLISAYVDQLISNIRHEASSNGVAQLDMVRMYNCTTFDIMGDLCFGESLGLLKNSEYSPWLKVVFSSIKAGGVSQFLLEYPTLGRFARALMPKSLAEKAQINFRHSADRVDKRLARETDKPDIWNLVLQREERLTLSQMYANSGLVMIAGSETTATLLSGLTYYLLTNPDKLKKLVDEVRGLESEDQLNLDDLPRLKYMAACFEEGLRVYPPVPIGLPREIPEGGNTILGEWLPAKTRVSVHQWSTYRSPQNFKDPDSFVPERWLPGSGYDDDKKDALNPFSLGPRNCIGKNLAYHEMRLIMAKVLWHFDLELCATSISWTDQKCFTLWEKGPLMVKLKLLR</sequence>
<name>A0ACB5SNL5_9PEZI</name>
<proteinExistence type="predicted"/>
<evidence type="ECO:0000313" key="2">
    <source>
        <dbReference type="Proteomes" id="UP001165186"/>
    </source>
</evidence>
<dbReference type="Proteomes" id="UP001165186">
    <property type="component" value="Unassembled WGS sequence"/>
</dbReference>
<evidence type="ECO:0000313" key="1">
    <source>
        <dbReference type="EMBL" id="GME48508.1"/>
    </source>
</evidence>
<gene>
    <name evidence="1" type="primary">g10649</name>
    <name evidence="1" type="ORF">NpPPO83_00010649</name>
</gene>
<accession>A0ACB5SNL5</accession>
<organism evidence="1 2">
    <name type="scientific">Neofusicoccum parvum</name>
    <dbReference type="NCBI Taxonomy" id="310453"/>
    <lineage>
        <taxon>Eukaryota</taxon>
        <taxon>Fungi</taxon>
        <taxon>Dikarya</taxon>
        <taxon>Ascomycota</taxon>
        <taxon>Pezizomycotina</taxon>
        <taxon>Dothideomycetes</taxon>
        <taxon>Dothideomycetes incertae sedis</taxon>
        <taxon>Botryosphaeriales</taxon>
        <taxon>Botryosphaeriaceae</taxon>
        <taxon>Neofusicoccum</taxon>
    </lineage>
</organism>
<dbReference type="EMBL" id="BSXG01000141">
    <property type="protein sequence ID" value="GME48508.1"/>
    <property type="molecule type" value="Genomic_DNA"/>
</dbReference>
<protein>
    <submittedName>
        <fullName evidence="1">Cytochrome P450</fullName>
    </submittedName>
</protein>